<reference evidence="1 2" key="1">
    <citation type="submission" date="2018-01" db="EMBL/GenBank/DDBJ databases">
        <title>Species boundaries and ecological features among Paraburkholderia terrae DSMZ17804T, P. hospita DSMZ17164T and P. caribensis DSMZ13236T.</title>
        <authorList>
            <person name="Pratama A.A."/>
        </authorList>
    </citation>
    <scope>NUCLEOTIDE SEQUENCE [LARGE SCALE GENOMIC DNA]</scope>
    <source>
        <strain evidence="1 2">DSM 17804</strain>
    </source>
</reference>
<dbReference type="Proteomes" id="UP000243502">
    <property type="component" value="Chromosome 3"/>
</dbReference>
<protein>
    <submittedName>
        <fullName evidence="1">DUF4304 domain-containing protein</fullName>
    </submittedName>
</protein>
<organism evidence="1 2">
    <name type="scientific">Paraburkholderia terrae</name>
    <dbReference type="NCBI Taxonomy" id="311230"/>
    <lineage>
        <taxon>Bacteria</taxon>
        <taxon>Pseudomonadati</taxon>
        <taxon>Pseudomonadota</taxon>
        <taxon>Betaproteobacteria</taxon>
        <taxon>Burkholderiales</taxon>
        <taxon>Burkholderiaceae</taxon>
        <taxon>Paraburkholderia</taxon>
    </lineage>
</organism>
<proteinExistence type="predicted"/>
<dbReference type="EMBL" id="CP026113">
    <property type="protein sequence ID" value="AUT64269.1"/>
    <property type="molecule type" value="Genomic_DNA"/>
</dbReference>
<dbReference type="KEGG" id="pter:C2L65_31675"/>
<dbReference type="Pfam" id="PF14137">
    <property type="entry name" value="DUF4304"/>
    <property type="match status" value="1"/>
</dbReference>
<evidence type="ECO:0000313" key="1">
    <source>
        <dbReference type="EMBL" id="AUT64269.1"/>
    </source>
</evidence>
<dbReference type="AlphaFoldDB" id="A0A2I8EXQ4"/>
<dbReference type="InterPro" id="IPR025412">
    <property type="entry name" value="DUF4304"/>
</dbReference>
<evidence type="ECO:0000313" key="2">
    <source>
        <dbReference type="Proteomes" id="UP000243502"/>
    </source>
</evidence>
<dbReference type="OrthoDB" id="6914375at2"/>
<name>A0A2I8EXQ4_9BURK</name>
<sequence>MPMSRDEMDRALKARFVPALRQLGFKGSLPHFRRQRDDRIDLLTVQFDRHGGGFIVELSQCGVEGITTHWGKFVSASTVTAHDLHPSQRHRLGSPEPNKDHWFRFDDGTQPTAVADLLCAHIDEAELWWATR</sequence>
<accession>A0A2I8EXQ4</accession>
<gene>
    <name evidence="1" type="ORF">C2L65_31675</name>
</gene>